<dbReference type="GO" id="GO:0005634">
    <property type="term" value="C:nucleus"/>
    <property type="evidence" value="ECO:0007669"/>
    <property type="project" value="UniProtKB-SubCell"/>
</dbReference>
<name>A0AAN7G6M8_QUERU</name>
<comment type="subunit">
    <text evidence="7">Component of the SMC5-SMC6 complex.</text>
</comment>
<reference evidence="10 11" key="1">
    <citation type="journal article" date="2023" name="G3 (Bethesda)">
        <title>A haplotype-resolved chromosome-scale genome for Quercus rubra L. provides insights into the genetics of adaptive traits for red oak species.</title>
        <authorList>
            <person name="Kapoor B."/>
            <person name="Jenkins J."/>
            <person name="Schmutz J."/>
            <person name="Zhebentyayeva T."/>
            <person name="Kuelheim C."/>
            <person name="Coggeshall M."/>
            <person name="Heim C."/>
            <person name="Lasky J.R."/>
            <person name="Leites L."/>
            <person name="Islam-Faridi N."/>
            <person name="Romero-Severson J."/>
            <person name="DeLeo V.L."/>
            <person name="Lucas S.M."/>
            <person name="Lazic D."/>
            <person name="Gailing O."/>
            <person name="Carlson J."/>
            <person name="Staton M."/>
        </authorList>
    </citation>
    <scope>NUCLEOTIDE SEQUENCE [LARGE SCALE GENOMIC DNA]</scope>
    <source>
        <strain evidence="10">Pseudo-F2</strain>
    </source>
</reference>
<evidence type="ECO:0000256" key="2">
    <source>
        <dbReference type="ARBA" id="ARBA00008997"/>
    </source>
</evidence>
<evidence type="ECO:0000313" key="11">
    <source>
        <dbReference type="Proteomes" id="UP001324115"/>
    </source>
</evidence>
<feature type="compositionally biased region" description="Basic and acidic residues" evidence="8">
    <location>
        <begin position="7"/>
        <end position="23"/>
    </location>
</feature>
<keyword evidence="3 7" id="KW-0227">DNA damage</keyword>
<keyword evidence="4 7" id="KW-0233">DNA recombination</keyword>
<proteinExistence type="inferred from homology"/>
<dbReference type="GO" id="GO:0030915">
    <property type="term" value="C:Smc5-Smc6 complex"/>
    <property type="evidence" value="ECO:0007669"/>
    <property type="project" value="UniProtKB-UniRule"/>
</dbReference>
<dbReference type="AlphaFoldDB" id="A0AAN7G6M8"/>
<evidence type="ECO:0000313" key="10">
    <source>
        <dbReference type="EMBL" id="KAK4608047.1"/>
    </source>
</evidence>
<keyword evidence="5 7" id="KW-0234">DNA repair</keyword>
<dbReference type="GO" id="GO:0006281">
    <property type="term" value="P:DNA repair"/>
    <property type="evidence" value="ECO:0007669"/>
    <property type="project" value="UniProtKB-UniRule"/>
</dbReference>
<feature type="compositionally biased region" description="Basic and acidic residues" evidence="8">
    <location>
        <begin position="31"/>
        <end position="48"/>
    </location>
</feature>
<comment type="function">
    <text evidence="7">Component of the SMC5-SMC6 complex, that promotes sister chromatid alignment after DNA damage and facilitates double-stranded DNA breaks (DSBs) repair via homologous recombination between sister chromatids.</text>
</comment>
<evidence type="ECO:0000256" key="7">
    <source>
        <dbReference type="RuleBase" id="RU365071"/>
    </source>
</evidence>
<organism evidence="10 11">
    <name type="scientific">Quercus rubra</name>
    <name type="common">Northern red oak</name>
    <name type="synonym">Quercus borealis</name>
    <dbReference type="NCBI Taxonomy" id="3512"/>
    <lineage>
        <taxon>Eukaryota</taxon>
        <taxon>Viridiplantae</taxon>
        <taxon>Streptophyta</taxon>
        <taxon>Embryophyta</taxon>
        <taxon>Tracheophyta</taxon>
        <taxon>Spermatophyta</taxon>
        <taxon>Magnoliopsida</taxon>
        <taxon>eudicotyledons</taxon>
        <taxon>Gunneridae</taxon>
        <taxon>Pentapetalae</taxon>
        <taxon>rosids</taxon>
        <taxon>fabids</taxon>
        <taxon>Fagales</taxon>
        <taxon>Fagaceae</taxon>
        <taxon>Quercus</taxon>
    </lineage>
</organism>
<gene>
    <name evidence="10" type="ORF">RGQ29_001745</name>
</gene>
<comment type="subcellular location">
    <subcellularLocation>
        <location evidence="1 7">Nucleus</location>
    </subcellularLocation>
</comment>
<feature type="domain" description="Non-structural maintenance of chromosome element 4 C-terminal" evidence="9">
    <location>
        <begin position="237"/>
        <end position="323"/>
    </location>
</feature>
<keyword evidence="11" id="KW-1185">Reference proteome</keyword>
<dbReference type="PANTHER" id="PTHR16140">
    <property type="entry name" value="NON-STRUCTURAL MAINTENANCE OF CHROMOSOMES ELEMENT 4"/>
    <property type="match status" value="1"/>
</dbReference>
<feature type="region of interest" description="Disordered" evidence="8">
    <location>
        <begin position="323"/>
        <end position="397"/>
    </location>
</feature>
<evidence type="ECO:0000256" key="6">
    <source>
        <dbReference type="ARBA" id="ARBA00023242"/>
    </source>
</evidence>
<evidence type="ECO:0000259" key="9">
    <source>
        <dbReference type="Pfam" id="PF08743"/>
    </source>
</evidence>
<evidence type="ECO:0000256" key="5">
    <source>
        <dbReference type="ARBA" id="ARBA00023204"/>
    </source>
</evidence>
<feature type="compositionally biased region" description="Acidic residues" evidence="8">
    <location>
        <begin position="209"/>
        <end position="218"/>
    </location>
</feature>
<evidence type="ECO:0000256" key="3">
    <source>
        <dbReference type="ARBA" id="ARBA00022763"/>
    </source>
</evidence>
<feature type="compositionally biased region" description="Basic residues" evidence="8">
    <location>
        <begin position="388"/>
        <end position="397"/>
    </location>
</feature>
<protein>
    <recommendedName>
        <fullName evidence="7">Non-structural maintenance of chromosomes element 4</fullName>
    </recommendedName>
</protein>
<feature type="compositionally biased region" description="Polar residues" evidence="8">
    <location>
        <begin position="327"/>
        <end position="351"/>
    </location>
</feature>
<feature type="region of interest" description="Disordered" evidence="8">
    <location>
        <begin position="1"/>
        <end position="48"/>
    </location>
</feature>
<dbReference type="PANTHER" id="PTHR16140:SF0">
    <property type="entry name" value="NON-STRUCTURAL MAINTENANCE OF CHROMOSOMES ELEMENT 4"/>
    <property type="match status" value="1"/>
</dbReference>
<evidence type="ECO:0000256" key="8">
    <source>
        <dbReference type="SAM" id="MobiDB-lite"/>
    </source>
</evidence>
<evidence type="ECO:0000256" key="1">
    <source>
        <dbReference type="ARBA" id="ARBA00004123"/>
    </source>
</evidence>
<dbReference type="GO" id="GO:0006310">
    <property type="term" value="P:DNA recombination"/>
    <property type="evidence" value="ECO:0007669"/>
    <property type="project" value="UniProtKB-UniRule"/>
</dbReference>
<feature type="compositionally biased region" description="Basic and acidic residues" evidence="8">
    <location>
        <begin position="199"/>
        <end position="208"/>
    </location>
</feature>
<accession>A0AAN7G6M8</accession>
<feature type="region of interest" description="Disordered" evidence="8">
    <location>
        <begin position="190"/>
        <end position="221"/>
    </location>
</feature>
<dbReference type="InterPro" id="IPR014854">
    <property type="entry name" value="Nse4_C"/>
</dbReference>
<dbReference type="Proteomes" id="UP001324115">
    <property type="component" value="Unassembled WGS sequence"/>
</dbReference>
<dbReference type="EMBL" id="JAXUIC010000001">
    <property type="protein sequence ID" value="KAK4608047.1"/>
    <property type="molecule type" value="Genomic_DNA"/>
</dbReference>
<sequence length="397" mass="43991">MRKTRSRVADNEEALRAVKREKASVGGGGDGGDRVDAAGDDESTRESRLDRRVLRSKYLAVMNMIKDERDDLTKAESEKFSVIIGEVERLHELVQKPREQVADAEALLDIANTLASSVKSHSNEGITPAEFVSCLLKQYGGASRGVATQGDARIMVCWKDIGLAVAPIFSKAHGCCTMLGPMNTELKPRKTVVQRRRTKPTESAHPEELDGAGEEEKTDTDKNMATMFGILRRMKRVRLESLIMNRKSFAQTVENLFALSFLVKDGRAEINVDENGSHHVSPRNAPAANSVMSGEVAYGHFVFRFDFKDWKLMMDVMPNEEGLMPHRNSSNSSAATQAEPAVNSSQATLPTTPIRKLSRNRGRVVQEQSIQQESSDSDNDSDPTRANASRRCKRKLN</sequence>
<evidence type="ECO:0000256" key="4">
    <source>
        <dbReference type="ARBA" id="ARBA00023172"/>
    </source>
</evidence>
<comment type="caution">
    <text evidence="10">The sequence shown here is derived from an EMBL/GenBank/DDBJ whole genome shotgun (WGS) entry which is preliminary data.</text>
</comment>
<comment type="similarity">
    <text evidence="2 7">Belongs to the NSE4 family.</text>
</comment>
<dbReference type="InterPro" id="IPR027786">
    <property type="entry name" value="Nse4/EID"/>
</dbReference>
<dbReference type="Pfam" id="PF08743">
    <property type="entry name" value="Nse4_C"/>
    <property type="match status" value="1"/>
</dbReference>
<keyword evidence="6 7" id="KW-0539">Nucleus</keyword>